<dbReference type="AlphaFoldDB" id="A0A081N7Y0"/>
<accession>A0A081N7Y0</accession>
<dbReference type="RefSeq" id="WP_034874490.1">
    <property type="nucleotide sequence ID" value="NZ_JOKG01000002.1"/>
</dbReference>
<protein>
    <submittedName>
        <fullName evidence="2">Uncharacterized protein</fullName>
    </submittedName>
</protein>
<name>A0A081N7Y0_9GAMM</name>
<sequence>MPKFKFKAAVTVSCWTEVEAETLEEAMTEAKQRSLASLPYQPFSSPVNESWHFDNDGEPQEIESEDD</sequence>
<gene>
    <name evidence="2" type="ORF">GZ77_09480</name>
</gene>
<reference evidence="2 3" key="1">
    <citation type="submission" date="2014-06" db="EMBL/GenBank/DDBJ databases">
        <title>Whole Genome Sequences of Three Symbiotic Endozoicomonas Bacteria.</title>
        <authorList>
            <person name="Neave M.J."/>
            <person name="Apprill A."/>
            <person name="Voolstra C.R."/>
        </authorList>
    </citation>
    <scope>NUCLEOTIDE SEQUENCE [LARGE SCALE GENOMIC DNA]</scope>
    <source>
        <strain evidence="2 3">LMG 24815</strain>
    </source>
</reference>
<organism evidence="2 3">
    <name type="scientific">Endozoicomonas montiporae</name>
    <dbReference type="NCBI Taxonomy" id="1027273"/>
    <lineage>
        <taxon>Bacteria</taxon>
        <taxon>Pseudomonadati</taxon>
        <taxon>Pseudomonadota</taxon>
        <taxon>Gammaproteobacteria</taxon>
        <taxon>Oceanospirillales</taxon>
        <taxon>Endozoicomonadaceae</taxon>
        <taxon>Endozoicomonas</taxon>
    </lineage>
</organism>
<keyword evidence="3" id="KW-1185">Reference proteome</keyword>
<evidence type="ECO:0000256" key="1">
    <source>
        <dbReference type="SAM" id="MobiDB-lite"/>
    </source>
</evidence>
<dbReference type="Proteomes" id="UP000028006">
    <property type="component" value="Unassembled WGS sequence"/>
</dbReference>
<feature type="compositionally biased region" description="Acidic residues" evidence="1">
    <location>
        <begin position="56"/>
        <end position="67"/>
    </location>
</feature>
<proteinExistence type="predicted"/>
<evidence type="ECO:0000313" key="3">
    <source>
        <dbReference type="Proteomes" id="UP000028006"/>
    </source>
</evidence>
<comment type="caution">
    <text evidence="2">The sequence shown here is derived from an EMBL/GenBank/DDBJ whole genome shotgun (WGS) entry which is preliminary data.</text>
</comment>
<evidence type="ECO:0000313" key="2">
    <source>
        <dbReference type="EMBL" id="KEQ14553.1"/>
    </source>
</evidence>
<dbReference type="EMBL" id="JOKG01000002">
    <property type="protein sequence ID" value="KEQ14553.1"/>
    <property type="molecule type" value="Genomic_DNA"/>
</dbReference>
<feature type="region of interest" description="Disordered" evidence="1">
    <location>
        <begin position="39"/>
        <end position="67"/>
    </location>
</feature>